<evidence type="ECO:0000313" key="5">
    <source>
        <dbReference type="EMBL" id="NIH78490.1"/>
    </source>
</evidence>
<dbReference type="RefSeq" id="WP_167111112.1">
    <property type="nucleotide sequence ID" value="NZ_JAANOU010000001.1"/>
</dbReference>
<organism evidence="5 6">
    <name type="scientific">Amycolatopsis viridis</name>
    <dbReference type="NCBI Taxonomy" id="185678"/>
    <lineage>
        <taxon>Bacteria</taxon>
        <taxon>Bacillati</taxon>
        <taxon>Actinomycetota</taxon>
        <taxon>Actinomycetes</taxon>
        <taxon>Pseudonocardiales</taxon>
        <taxon>Pseudonocardiaceae</taxon>
        <taxon>Amycolatopsis</taxon>
    </lineage>
</organism>
<dbReference type="CDD" id="cd06268">
    <property type="entry name" value="PBP1_ABC_transporter_LIVBP-like"/>
    <property type="match status" value="1"/>
</dbReference>
<feature type="domain" description="Leucine-binding protein" evidence="4">
    <location>
        <begin position="37"/>
        <end position="373"/>
    </location>
</feature>
<evidence type="ECO:0000259" key="4">
    <source>
        <dbReference type="Pfam" id="PF13458"/>
    </source>
</evidence>
<protein>
    <submittedName>
        <fullName evidence="5">ABC-type branched-subunit amino acid transport system substrate-binding protein</fullName>
    </submittedName>
</protein>
<dbReference type="InterPro" id="IPR028082">
    <property type="entry name" value="Peripla_BP_I"/>
</dbReference>
<sequence>MKKRSSLVLVLLALLGPGGVAACGSADSGSSGDGYVLGAALPLSGAAASFGTAYQRGIDGCVNLVNERHDLPKPVTVKYVDTGAGETSKGIAAFTQLTTVDHATTVFSAYSSITTALAPLAQRTRVPVLNGGSLSPSLANQPWVWNTVPFLSSELSASVPYVKERMPDRKKAMLIYQDDVVGKDAVGLVRQAWEGDGRTLDTLPVAVQLASFSAQVDKVKAQDPDVIFLVHSGDPQAVLIQQLRSAGVTAQIVGASPFPTPAVLKLKEAEGSLFTLQAVDFSAKDPTTTGFLRLTGAKPGEGAIVGEADYCNGVLMWAQAAKRLVAEGKDVTGANLNDKFGSQGRIDAVGGTLELLPDHTLKSPIAINQVKDGAFTTVATVPAAG</sequence>
<comment type="similarity">
    <text evidence="1">Belongs to the leucine-binding protein family.</text>
</comment>
<dbReference type="Gene3D" id="3.40.50.2300">
    <property type="match status" value="2"/>
</dbReference>
<accession>A0ABX0SSM2</accession>
<dbReference type="InterPro" id="IPR028081">
    <property type="entry name" value="Leu-bd"/>
</dbReference>
<dbReference type="SUPFAM" id="SSF53822">
    <property type="entry name" value="Periplasmic binding protein-like I"/>
    <property type="match status" value="1"/>
</dbReference>
<dbReference type="PROSITE" id="PS51257">
    <property type="entry name" value="PROKAR_LIPOPROTEIN"/>
    <property type="match status" value="1"/>
</dbReference>
<dbReference type="PANTHER" id="PTHR30483:SF6">
    <property type="entry name" value="PERIPLASMIC BINDING PROTEIN OF ABC TRANSPORTER FOR NATURAL AMINO ACIDS"/>
    <property type="match status" value="1"/>
</dbReference>
<dbReference type="InterPro" id="IPR051010">
    <property type="entry name" value="BCAA_transport"/>
</dbReference>
<keyword evidence="6" id="KW-1185">Reference proteome</keyword>
<keyword evidence="2 3" id="KW-0732">Signal</keyword>
<evidence type="ECO:0000256" key="1">
    <source>
        <dbReference type="ARBA" id="ARBA00010062"/>
    </source>
</evidence>
<evidence type="ECO:0000256" key="3">
    <source>
        <dbReference type="SAM" id="SignalP"/>
    </source>
</evidence>
<dbReference type="Pfam" id="PF13458">
    <property type="entry name" value="Peripla_BP_6"/>
    <property type="match status" value="1"/>
</dbReference>
<feature type="signal peptide" evidence="3">
    <location>
        <begin position="1"/>
        <end position="22"/>
    </location>
</feature>
<dbReference type="EMBL" id="JAANOU010000001">
    <property type="protein sequence ID" value="NIH78490.1"/>
    <property type="molecule type" value="Genomic_DNA"/>
</dbReference>
<dbReference type="PANTHER" id="PTHR30483">
    <property type="entry name" value="LEUCINE-SPECIFIC-BINDING PROTEIN"/>
    <property type="match status" value="1"/>
</dbReference>
<evidence type="ECO:0000256" key="2">
    <source>
        <dbReference type="ARBA" id="ARBA00022729"/>
    </source>
</evidence>
<reference evidence="5 6" key="1">
    <citation type="submission" date="2020-03" db="EMBL/GenBank/DDBJ databases">
        <title>Sequencing the genomes of 1000 actinobacteria strains.</title>
        <authorList>
            <person name="Klenk H.-P."/>
        </authorList>
    </citation>
    <scope>NUCLEOTIDE SEQUENCE [LARGE SCALE GENOMIC DNA]</scope>
    <source>
        <strain evidence="5 6">DSM 45668</strain>
    </source>
</reference>
<feature type="chain" id="PRO_5045657230" evidence="3">
    <location>
        <begin position="23"/>
        <end position="385"/>
    </location>
</feature>
<comment type="caution">
    <text evidence="5">The sequence shown here is derived from an EMBL/GenBank/DDBJ whole genome shotgun (WGS) entry which is preliminary data.</text>
</comment>
<name>A0ABX0SSM2_9PSEU</name>
<dbReference type="Proteomes" id="UP000754495">
    <property type="component" value="Unassembled WGS sequence"/>
</dbReference>
<evidence type="ECO:0000313" key="6">
    <source>
        <dbReference type="Proteomes" id="UP000754495"/>
    </source>
</evidence>
<gene>
    <name evidence="5" type="ORF">FHX46_001020</name>
</gene>
<proteinExistence type="inferred from homology"/>